<dbReference type="PANTHER" id="PTHR23068:SF25">
    <property type="entry name" value="DNA (CYTOSINE-5)-METHYLTRANSFERASE DRM2"/>
    <property type="match status" value="1"/>
</dbReference>
<evidence type="ECO:0000256" key="4">
    <source>
        <dbReference type="ARBA" id="ARBA00022691"/>
    </source>
</evidence>
<evidence type="ECO:0000313" key="8">
    <source>
        <dbReference type="Proteomes" id="UP000218887"/>
    </source>
</evidence>
<dbReference type="SUPFAM" id="SSF53335">
    <property type="entry name" value="S-adenosyl-L-methionine-dependent methyltransferases"/>
    <property type="match status" value="1"/>
</dbReference>
<keyword evidence="3 6" id="KW-0808">Transferase</keyword>
<evidence type="ECO:0000256" key="2">
    <source>
        <dbReference type="ARBA" id="ARBA00022603"/>
    </source>
</evidence>
<dbReference type="AlphaFoldDB" id="A0A2A2IGW3"/>
<evidence type="ECO:0000313" key="7">
    <source>
        <dbReference type="EMBL" id="PAV30365.1"/>
    </source>
</evidence>
<organism evidence="7 8">
    <name type="scientific">Virgibacillus profundi</name>
    <dbReference type="NCBI Taxonomy" id="2024555"/>
    <lineage>
        <taxon>Bacteria</taxon>
        <taxon>Bacillati</taxon>
        <taxon>Bacillota</taxon>
        <taxon>Bacilli</taxon>
        <taxon>Bacillales</taxon>
        <taxon>Bacillaceae</taxon>
        <taxon>Virgibacillus</taxon>
    </lineage>
</organism>
<evidence type="ECO:0000256" key="3">
    <source>
        <dbReference type="ARBA" id="ARBA00022679"/>
    </source>
</evidence>
<dbReference type="PROSITE" id="PS00094">
    <property type="entry name" value="C5_MTASE_1"/>
    <property type="match status" value="1"/>
</dbReference>
<dbReference type="EMBL" id="NPOA01000004">
    <property type="protein sequence ID" value="PAV30365.1"/>
    <property type="molecule type" value="Genomic_DNA"/>
</dbReference>
<dbReference type="Pfam" id="PF00145">
    <property type="entry name" value="DNA_methylase"/>
    <property type="match status" value="1"/>
</dbReference>
<comment type="similarity">
    <text evidence="6">Belongs to the class I-like SAM-binding methyltransferase superfamily. C5-methyltransferase family.</text>
</comment>
<dbReference type="InterPro" id="IPR050390">
    <property type="entry name" value="C5-Methyltransferase"/>
</dbReference>
<proteinExistence type="inferred from homology"/>
<keyword evidence="4 6" id="KW-0949">S-adenosyl-L-methionine</keyword>
<protein>
    <recommendedName>
        <fullName evidence="1">DNA (cytosine-5-)-methyltransferase</fullName>
        <ecNumber evidence="1">2.1.1.37</ecNumber>
    </recommendedName>
</protein>
<dbReference type="GO" id="GO:0032259">
    <property type="term" value="P:methylation"/>
    <property type="evidence" value="ECO:0007669"/>
    <property type="project" value="UniProtKB-KW"/>
</dbReference>
<dbReference type="PANTHER" id="PTHR23068">
    <property type="entry name" value="DNA CYTOSINE-5- -METHYLTRANSFERASE 3-RELATED"/>
    <property type="match status" value="1"/>
</dbReference>
<reference evidence="7 8" key="1">
    <citation type="submission" date="2017-08" db="EMBL/GenBank/DDBJ databases">
        <title>Virgibacillus indicus sp. nov. and Virgibacillus profoundi sp. nov, two moderately halophilic bacteria isolated from marine sediment by using the Microfluidic Streak Plate.</title>
        <authorList>
            <person name="Xu B."/>
            <person name="Hu B."/>
            <person name="Wang J."/>
            <person name="Zhu Y."/>
            <person name="Huang L."/>
            <person name="Du W."/>
            <person name="Huang Y."/>
        </authorList>
    </citation>
    <scope>NUCLEOTIDE SEQUENCE [LARGE SCALE GENOMIC DNA]</scope>
    <source>
        <strain evidence="7 8">IO3-P3-H5</strain>
    </source>
</reference>
<dbReference type="InterPro" id="IPR018117">
    <property type="entry name" value="C5_DNA_meth_AS"/>
</dbReference>
<keyword evidence="5" id="KW-0680">Restriction system</keyword>
<comment type="caution">
    <text evidence="7">The sequence shown here is derived from an EMBL/GenBank/DDBJ whole genome shotgun (WGS) entry which is preliminary data.</text>
</comment>
<feature type="active site" evidence="6">
    <location>
        <position position="82"/>
    </location>
</feature>
<dbReference type="GO" id="GO:0009307">
    <property type="term" value="P:DNA restriction-modification system"/>
    <property type="evidence" value="ECO:0007669"/>
    <property type="project" value="UniProtKB-KW"/>
</dbReference>
<dbReference type="Gene3D" id="3.40.50.150">
    <property type="entry name" value="Vaccinia Virus protein VP39"/>
    <property type="match status" value="1"/>
</dbReference>
<dbReference type="InterPro" id="IPR029063">
    <property type="entry name" value="SAM-dependent_MTases_sf"/>
</dbReference>
<evidence type="ECO:0000256" key="5">
    <source>
        <dbReference type="ARBA" id="ARBA00022747"/>
    </source>
</evidence>
<evidence type="ECO:0000256" key="1">
    <source>
        <dbReference type="ARBA" id="ARBA00011975"/>
    </source>
</evidence>
<name>A0A2A2IGW3_9BACI</name>
<gene>
    <name evidence="7" type="ORF">CIL05_07795</name>
</gene>
<sequence>MNRRYLMRILSLFDGISVAQVALEKAGITYNEYFASEINKDSITVTKDNYPNTVHIGDVTKIDKSIISNLGKIDLLVGGSPCQGISRSKNGRLNLDDPRSKLFFEYVRIRDWIIKNNNPDVKFLLENVKPNKETLEIMNEHMGCEATEIDSVLVSAQRRKRLYWTNIYFGDLPEDKGIKIKDIVYDNTYKVFQDERIENTKTFTKNYVKWDISGKGYGSQQDRAYYLDGTMCTIPKQQTESKTSIYLGGDKYRRSHPIEIERMQNLPDNYTSIIKSPNKRMGLCGDGWTADVVAHMFKGLKVK</sequence>
<dbReference type="PROSITE" id="PS51679">
    <property type="entry name" value="SAM_MT_C5"/>
    <property type="match status" value="1"/>
</dbReference>
<dbReference type="OrthoDB" id="9813719at2"/>
<keyword evidence="2 6" id="KW-0489">Methyltransferase</keyword>
<evidence type="ECO:0000256" key="6">
    <source>
        <dbReference type="PROSITE-ProRule" id="PRU01016"/>
    </source>
</evidence>
<accession>A0A2A2IGW3</accession>
<keyword evidence="8" id="KW-1185">Reference proteome</keyword>
<dbReference type="GO" id="GO:0003886">
    <property type="term" value="F:DNA (cytosine-5-)-methyltransferase activity"/>
    <property type="evidence" value="ECO:0007669"/>
    <property type="project" value="UniProtKB-EC"/>
</dbReference>
<dbReference type="EC" id="2.1.1.37" evidence="1"/>
<dbReference type="Proteomes" id="UP000218887">
    <property type="component" value="Unassembled WGS sequence"/>
</dbReference>
<dbReference type="InterPro" id="IPR001525">
    <property type="entry name" value="C5_MeTfrase"/>
</dbReference>